<dbReference type="EMBL" id="BOMH01000006">
    <property type="protein sequence ID" value="GID62966.1"/>
    <property type="molecule type" value="Genomic_DNA"/>
</dbReference>
<protein>
    <submittedName>
        <fullName evidence="2">Uncharacterized protein</fullName>
    </submittedName>
</protein>
<accession>A0A919IEN2</accession>
<feature type="region of interest" description="Disordered" evidence="1">
    <location>
        <begin position="482"/>
        <end position="514"/>
    </location>
</feature>
<dbReference type="Gene3D" id="3.30.70.2330">
    <property type="match status" value="1"/>
</dbReference>
<organism evidence="2 3">
    <name type="scientific">Actinoplanes cyaneus</name>
    <dbReference type="NCBI Taxonomy" id="52696"/>
    <lineage>
        <taxon>Bacteria</taxon>
        <taxon>Bacillati</taxon>
        <taxon>Actinomycetota</taxon>
        <taxon>Actinomycetes</taxon>
        <taxon>Micromonosporales</taxon>
        <taxon>Micromonosporaceae</taxon>
        <taxon>Actinoplanes</taxon>
    </lineage>
</organism>
<feature type="compositionally biased region" description="Low complexity" evidence="1">
    <location>
        <begin position="560"/>
        <end position="574"/>
    </location>
</feature>
<sequence>MANRFQLWGQAGWASAEVVGETHYAKAIRALFGNDFNPQGTDITVPVQLIPDRSNRHDRNAVGVWADNALLGHLPRPEAARYVGVLTALTKRNLIPEVNAQIHGREWGEYDGRPPAFVGTIRLDLAEPHMLVPANEPPVHEHRLLPTGSALQVNGQEEHLDALAPFQRPEGECWAYVTLHEMADHLVEVRLGDARVGDLSPKTSFELTPVLRYQAERGLVVAARAVVKSNANKTEVLLHVIRVQDLPESWTGPAARSAAGGRVAPVSPPPATTPVVPAATPPVVPAATTPVVPAGAGPDLPAAGTSAVPSWMSGSDAVPSWAATPSDAQPTWMDRSELVPTWVQPSGPVPSWAASVSGPVPTIAGRPQPDDPATSPASGAFAGSPAGPGSAPTSGVPVPGVAAHPIPGVPTAPLPGSVSGVPASPAPTAGSAPPGFFGTPTFDSSQAAAGSFGSAGSFAGADSFGGAGSSTGSFATGSFNSGSPNSGSALDGPGSSTGSFAANPLDGPGSFSATGSPAVPFDAAGPASGSFAGAGPASGSFAGPASGSFAAAGPASGSFAGAGSPSGSFTSVGSSTGGSDGAGSPPGLFGGAGEIAETTVLPALSAVLLNKHANTVAGSAPVSPAPEPNRHPAIPPAPTGIKFVVPPGWPTPPDGWYPPEGWRPDAGWPLAPAGWQWWVPTWD</sequence>
<feature type="region of interest" description="Disordered" evidence="1">
    <location>
        <begin position="560"/>
        <end position="590"/>
    </location>
</feature>
<name>A0A919IEN2_9ACTN</name>
<evidence type="ECO:0000256" key="1">
    <source>
        <dbReference type="SAM" id="MobiDB-lite"/>
    </source>
</evidence>
<keyword evidence="3" id="KW-1185">Reference proteome</keyword>
<evidence type="ECO:0000313" key="2">
    <source>
        <dbReference type="EMBL" id="GID62966.1"/>
    </source>
</evidence>
<feature type="region of interest" description="Disordered" evidence="1">
    <location>
        <begin position="251"/>
        <end position="274"/>
    </location>
</feature>
<dbReference type="Proteomes" id="UP000619479">
    <property type="component" value="Unassembled WGS sequence"/>
</dbReference>
<feature type="compositionally biased region" description="Low complexity" evidence="1">
    <location>
        <begin position="372"/>
        <end position="399"/>
    </location>
</feature>
<feature type="region of interest" description="Disordered" evidence="1">
    <location>
        <begin position="413"/>
        <end position="440"/>
    </location>
</feature>
<gene>
    <name evidence="2" type="ORF">Acy02nite_08470</name>
</gene>
<comment type="caution">
    <text evidence="2">The sequence shown here is derived from an EMBL/GenBank/DDBJ whole genome shotgun (WGS) entry which is preliminary data.</text>
</comment>
<dbReference type="RefSeq" id="WP_203738438.1">
    <property type="nucleotide sequence ID" value="NZ_BAAAUC010000005.1"/>
</dbReference>
<proteinExistence type="predicted"/>
<dbReference type="AlphaFoldDB" id="A0A919IEN2"/>
<reference evidence="2" key="1">
    <citation type="submission" date="2021-01" db="EMBL/GenBank/DDBJ databases">
        <title>Whole genome shotgun sequence of Actinoplanes cyaneus NBRC 14990.</title>
        <authorList>
            <person name="Komaki H."/>
            <person name="Tamura T."/>
        </authorList>
    </citation>
    <scope>NUCLEOTIDE SEQUENCE</scope>
    <source>
        <strain evidence="2">NBRC 14990</strain>
    </source>
</reference>
<feature type="compositionally biased region" description="Low complexity" evidence="1">
    <location>
        <begin position="415"/>
        <end position="435"/>
    </location>
</feature>
<evidence type="ECO:0000313" key="3">
    <source>
        <dbReference type="Proteomes" id="UP000619479"/>
    </source>
</evidence>
<feature type="region of interest" description="Disordered" evidence="1">
    <location>
        <begin position="353"/>
        <end position="399"/>
    </location>
</feature>